<evidence type="ECO:0008006" key="4">
    <source>
        <dbReference type="Google" id="ProtNLM"/>
    </source>
</evidence>
<comment type="caution">
    <text evidence="2">The sequence shown here is derived from an EMBL/GenBank/DDBJ whole genome shotgun (WGS) entry which is preliminary data.</text>
</comment>
<dbReference type="SUPFAM" id="SSF140453">
    <property type="entry name" value="EsxAB dimer-like"/>
    <property type="match status" value="1"/>
</dbReference>
<gene>
    <name evidence="2" type="ORF">GCM10009759_67720</name>
</gene>
<evidence type="ECO:0000256" key="1">
    <source>
        <dbReference type="SAM" id="MobiDB-lite"/>
    </source>
</evidence>
<evidence type="ECO:0000313" key="3">
    <source>
        <dbReference type="Proteomes" id="UP001500897"/>
    </source>
</evidence>
<dbReference type="EMBL" id="BAAANS010000068">
    <property type="protein sequence ID" value="GAA2119559.1"/>
    <property type="molecule type" value="Genomic_DNA"/>
</dbReference>
<dbReference type="InterPro" id="IPR036689">
    <property type="entry name" value="ESAT-6-like_sf"/>
</dbReference>
<feature type="region of interest" description="Disordered" evidence="1">
    <location>
        <begin position="1"/>
        <end position="31"/>
    </location>
</feature>
<name>A0ABP5JSB5_9ACTN</name>
<accession>A0ABP5JSB5</accession>
<organism evidence="2 3">
    <name type="scientific">Kitasatospora saccharophila</name>
    <dbReference type="NCBI Taxonomy" id="407973"/>
    <lineage>
        <taxon>Bacteria</taxon>
        <taxon>Bacillati</taxon>
        <taxon>Actinomycetota</taxon>
        <taxon>Actinomycetes</taxon>
        <taxon>Kitasatosporales</taxon>
        <taxon>Streptomycetaceae</taxon>
        <taxon>Kitasatospora</taxon>
    </lineage>
</organism>
<protein>
    <recommendedName>
        <fullName evidence="4">Excreted virulence factor EspC (Type VII ESX diderm)</fullName>
    </recommendedName>
</protein>
<dbReference type="Proteomes" id="UP001500897">
    <property type="component" value="Unassembled WGS sequence"/>
</dbReference>
<proteinExistence type="predicted"/>
<reference evidence="3" key="1">
    <citation type="journal article" date="2019" name="Int. J. Syst. Evol. Microbiol.">
        <title>The Global Catalogue of Microorganisms (GCM) 10K type strain sequencing project: providing services to taxonomists for standard genome sequencing and annotation.</title>
        <authorList>
            <consortium name="The Broad Institute Genomics Platform"/>
            <consortium name="The Broad Institute Genome Sequencing Center for Infectious Disease"/>
            <person name="Wu L."/>
            <person name="Ma J."/>
        </authorList>
    </citation>
    <scope>NUCLEOTIDE SEQUENCE [LARGE SCALE GENOMIC DNA]</scope>
    <source>
        <strain evidence="3">JCM 14559</strain>
    </source>
</reference>
<dbReference type="Pfam" id="PF10824">
    <property type="entry name" value="T7SS_ESX_EspC"/>
    <property type="match status" value="1"/>
</dbReference>
<keyword evidence="3" id="KW-1185">Reference proteome</keyword>
<dbReference type="InterPro" id="IPR022536">
    <property type="entry name" value="EspC"/>
</dbReference>
<dbReference type="Gene3D" id="1.10.287.1060">
    <property type="entry name" value="ESAT-6-like"/>
    <property type="match status" value="1"/>
</dbReference>
<sequence>MGGNMGESIRAVGTGTGGTRAPDLPSGTLRVSPDEMRSWAASAQEIGTSFRTAGSTVDGEVTDAYVTLSGWLSGPALRDRSIRWGDQESTLGNLIADVADRLKRTADNYTAADTAAQNHIAAAHGGW</sequence>
<evidence type="ECO:0000313" key="2">
    <source>
        <dbReference type="EMBL" id="GAA2119559.1"/>
    </source>
</evidence>